<keyword evidence="3" id="KW-1185">Reference proteome</keyword>
<dbReference type="GO" id="GO:0006779">
    <property type="term" value="P:porphyrin-containing compound biosynthetic process"/>
    <property type="evidence" value="ECO:0007669"/>
    <property type="project" value="InterPro"/>
</dbReference>
<dbReference type="InterPro" id="IPR052024">
    <property type="entry name" value="Methanogen_methyltrans"/>
</dbReference>
<feature type="domain" description="Uroporphyrinogen decarboxylase (URO-D)" evidence="1">
    <location>
        <begin position="242"/>
        <end position="433"/>
    </location>
</feature>
<name>A0A1W1W0D5_9FIRM</name>
<sequence>MGLGPSCEKIWEVSIRARLISLDQGPSPLVTNLKKRADDLMMTHKERMLRAARGEWPDKLPWAPRLDLWYNSNSLYGTLPPEYQGYTLEQIYDALGVAHHRIVPEFLNVRSEDDNIDRGLGLYRLWGMAYRVELQNVERVVKKESEATVVEYRTPIGNVSCKILYTEEMRKAGASITWIEEHIIKKPEDYKVVGYIFRNLKVTPDYDNYRQYQEKVGDRGFAAAFANLSASPMHHIMKEFMSPTQFYLELYDHPKELEQLCEDMEPYFDSVFRILADSPAEVVFSGANFDEMLTYPPFFEKYIMPYLQKLSSLLHEKGKLLLCHCDGENQGLLHLLAESGMDIAEAICPQPMTKCTISEIKKAFKDKVTIFGGVPSVVLEEESMTDEEFEAFMRRLFKEIAPGYRFILGVADTVPANAKFSRIKRIGEMVNEWGTLPMKL</sequence>
<dbReference type="OrthoDB" id="1675989at2"/>
<organism evidence="2 3">
    <name type="scientific">Thermanaeromonas toyohensis ToBE</name>
    <dbReference type="NCBI Taxonomy" id="698762"/>
    <lineage>
        <taxon>Bacteria</taxon>
        <taxon>Bacillati</taxon>
        <taxon>Bacillota</taxon>
        <taxon>Clostridia</taxon>
        <taxon>Neomoorellales</taxon>
        <taxon>Neomoorellaceae</taxon>
        <taxon>Thermanaeromonas</taxon>
    </lineage>
</organism>
<dbReference type="InterPro" id="IPR000257">
    <property type="entry name" value="Uroporphyrinogen_deCOase"/>
</dbReference>
<evidence type="ECO:0000313" key="3">
    <source>
        <dbReference type="Proteomes" id="UP000192569"/>
    </source>
</evidence>
<evidence type="ECO:0000259" key="1">
    <source>
        <dbReference type="Pfam" id="PF01208"/>
    </source>
</evidence>
<dbReference type="RefSeq" id="WP_084666431.1">
    <property type="nucleotide sequence ID" value="NZ_LT838272.1"/>
</dbReference>
<evidence type="ECO:0000313" key="2">
    <source>
        <dbReference type="EMBL" id="SMB99065.1"/>
    </source>
</evidence>
<dbReference type="EMBL" id="LT838272">
    <property type="protein sequence ID" value="SMB99065.1"/>
    <property type="molecule type" value="Genomic_DNA"/>
</dbReference>
<gene>
    <name evidence="2" type="ORF">SAMN00808754_2723</name>
</gene>
<proteinExistence type="predicted"/>
<reference evidence="2 3" key="1">
    <citation type="submission" date="2017-04" db="EMBL/GenBank/DDBJ databases">
        <authorList>
            <person name="Afonso C.L."/>
            <person name="Miller P.J."/>
            <person name="Scott M.A."/>
            <person name="Spackman E."/>
            <person name="Goraichik I."/>
            <person name="Dimitrov K.M."/>
            <person name="Suarez D.L."/>
            <person name="Swayne D.E."/>
        </authorList>
    </citation>
    <scope>NUCLEOTIDE SEQUENCE [LARGE SCALE GENOMIC DNA]</scope>
    <source>
        <strain evidence="2 3">ToBE</strain>
    </source>
</reference>
<protein>
    <submittedName>
        <fullName evidence="2">Uroporphyrinogen decarboxylase (URO-D)</fullName>
    </submittedName>
</protein>
<dbReference type="AlphaFoldDB" id="A0A1W1W0D5"/>
<dbReference type="GO" id="GO:0004853">
    <property type="term" value="F:uroporphyrinogen decarboxylase activity"/>
    <property type="evidence" value="ECO:0007669"/>
    <property type="project" value="InterPro"/>
</dbReference>
<dbReference type="Pfam" id="PF01208">
    <property type="entry name" value="URO-D"/>
    <property type="match status" value="1"/>
</dbReference>
<dbReference type="Gene3D" id="3.20.20.210">
    <property type="match status" value="1"/>
</dbReference>
<dbReference type="SUPFAM" id="SSF51726">
    <property type="entry name" value="UROD/MetE-like"/>
    <property type="match status" value="1"/>
</dbReference>
<dbReference type="STRING" id="698762.SAMN00808754_2723"/>
<accession>A0A1W1W0D5</accession>
<dbReference type="PANTHER" id="PTHR47099:SF1">
    <property type="entry name" value="METHYLCOBAMIDE:COM METHYLTRANSFERASE MTBA"/>
    <property type="match status" value="1"/>
</dbReference>
<dbReference type="PANTHER" id="PTHR47099">
    <property type="entry name" value="METHYLCOBAMIDE:COM METHYLTRANSFERASE MTBA"/>
    <property type="match status" value="1"/>
</dbReference>
<dbReference type="Proteomes" id="UP000192569">
    <property type="component" value="Chromosome I"/>
</dbReference>
<dbReference type="InterPro" id="IPR038071">
    <property type="entry name" value="UROD/MetE-like_sf"/>
</dbReference>